<evidence type="ECO:0000313" key="2">
    <source>
        <dbReference type="EMBL" id="KAI1697850.1"/>
    </source>
</evidence>
<feature type="region of interest" description="Disordered" evidence="1">
    <location>
        <begin position="75"/>
        <end position="141"/>
    </location>
</feature>
<dbReference type="AlphaFoldDB" id="A0AAD4QV25"/>
<organism evidence="2 3">
    <name type="scientific">Ditylenchus destructor</name>
    <dbReference type="NCBI Taxonomy" id="166010"/>
    <lineage>
        <taxon>Eukaryota</taxon>
        <taxon>Metazoa</taxon>
        <taxon>Ecdysozoa</taxon>
        <taxon>Nematoda</taxon>
        <taxon>Chromadorea</taxon>
        <taxon>Rhabditida</taxon>
        <taxon>Tylenchina</taxon>
        <taxon>Tylenchomorpha</taxon>
        <taxon>Sphaerularioidea</taxon>
        <taxon>Anguinidae</taxon>
        <taxon>Anguininae</taxon>
        <taxon>Ditylenchus</taxon>
    </lineage>
</organism>
<keyword evidence="3" id="KW-1185">Reference proteome</keyword>
<proteinExistence type="predicted"/>
<evidence type="ECO:0000256" key="1">
    <source>
        <dbReference type="SAM" id="MobiDB-lite"/>
    </source>
</evidence>
<sequence length="141" mass="15991">MGQVVNLFKRDYAEFMVKEKRHEDESTEQIFEFVNADIGKKLQLAGAQNAIAQLNGAEFNGRALRVNPTNKGAWIGSEMAKKTDPIRSPSSGSTNPTLYLGRRTRRDLHEPNPVLILTSGSQRAKRAETQHDSRYIQERYE</sequence>
<dbReference type="EMBL" id="JAKKPZ010000247">
    <property type="protein sequence ID" value="KAI1697850.1"/>
    <property type="molecule type" value="Genomic_DNA"/>
</dbReference>
<feature type="compositionally biased region" description="Basic and acidic residues" evidence="1">
    <location>
        <begin position="125"/>
        <end position="141"/>
    </location>
</feature>
<accession>A0AAD4QV25</accession>
<evidence type="ECO:0000313" key="3">
    <source>
        <dbReference type="Proteomes" id="UP001201812"/>
    </source>
</evidence>
<protein>
    <submittedName>
        <fullName evidence="2">Uncharacterized protein</fullName>
    </submittedName>
</protein>
<comment type="caution">
    <text evidence="2">The sequence shown here is derived from an EMBL/GenBank/DDBJ whole genome shotgun (WGS) entry which is preliminary data.</text>
</comment>
<reference evidence="2" key="1">
    <citation type="submission" date="2022-01" db="EMBL/GenBank/DDBJ databases">
        <title>Genome Sequence Resource for Two Populations of Ditylenchus destructor, the Migratory Endoparasitic Phytonematode.</title>
        <authorList>
            <person name="Zhang H."/>
            <person name="Lin R."/>
            <person name="Xie B."/>
        </authorList>
    </citation>
    <scope>NUCLEOTIDE SEQUENCE</scope>
    <source>
        <strain evidence="2">BazhouSP</strain>
    </source>
</reference>
<gene>
    <name evidence="2" type="ORF">DdX_18248</name>
</gene>
<name>A0AAD4QV25_9BILA</name>
<dbReference type="Proteomes" id="UP001201812">
    <property type="component" value="Unassembled WGS sequence"/>
</dbReference>
<feature type="compositionally biased region" description="Polar residues" evidence="1">
    <location>
        <begin position="88"/>
        <end position="97"/>
    </location>
</feature>